<feature type="domain" description="FecR protein" evidence="2">
    <location>
        <begin position="130"/>
        <end position="220"/>
    </location>
</feature>
<feature type="domain" description="FecR N-terminal" evidence="3">
    <location>
        <begin position="19"/>
        <end position="60"/>
    </location>
</feature>
<evidence type="ECO:0000313" key="5">
    <source>
        <dbReference type="Proteomes" id="UP001501706"/>
    </source>
</evidence>
<evidence type="ECO:0000259" key="2">
    <source>
        <dbReference type="Pfam" id="PF04773"/>
    </source>
</evidence>
<dbReference type="Gene3D" id="3.55.50.30">
    <property type="match status" value="1"/>
</dbReference>
<keyword evidence="1" id="KW-1133">Transmembrane helix</keyword>
<sequence>MRRSTSFDSSSASADAIQRQARLWLRTLASGDVKPWDAEAFKRWLHASPAHQQAFRDVRRRWDELGPGVAEMLRTNAQAAAFHERTLRVPRHGRRAFLGAAAGVAAAASVAVLYPPAGVWPPFGTWGADFHTAAGEQQALSLAHVNVTLNTQTRIRQQGAGTGMHGIELLAGEAAIDFDGAGRAFTVMAGAGRSTAQMGSFEVRNLKGRVCVTCIAGLVRIEHPAGGAMLQARTQAVYDETSLSGVAAVDPGNVSAWRRGELVFNHTRLGDVLDEINRYRPGKIMLLNDAAAQRPVTGRFVIAALDSALSQLQHNFDLHARSLPGGLLILS</sequence>
<dbReference type="PANTHER" id="PTHR30273">
    <property type="entry name" value="PERIPLASMIC SIGNAL SENSOR AND SIGMA FACTOR ACTIVATOR FECR-RELATED"/>
    <property type="match status" value="1"/>
</dbReference>
<dbReference type="PIRSF" id="PIRSF018266">
    <property type="entry name" value="FecR"/>
    <property type="match status" value="1"/>
</dbReference>
<keyword evidence="5" id="KW-1185">Reference proteome</keyword>
<dbReference type="InterPro" id="IPR006860">
    <property type="entry name" value="FecR"/>
</dbReference>
<accession>A0ABN1C5F8</accession>
<keyword evidence="1" id="KW-0812">Transmembrane</keyword>
<proteinExistence type="predicted"/>
<name>A0ABN1C5F8_9BURK</name>
<evidence type="ECO:0000259" key="3">
    <source>
        <dbReference type="Pfam" id="PF16220"/>
    </source>
</evidence>
<dbReference type="InterPro" id="IPR032623">
    <property type="entry name" value="FecR_N"/>
</dbReference>
<dbReference type="Pfam" id="PF04773">
    <property type="entry name" value="FecR"/>
    <property type="match status" value="1"/>
</dbReference>
<reference evidence="4 5" key="1">
    <citation type="journal article" date="2019" name="Int. J. Syst. Evol. Microbiol.">
        <title>The Global Catalogue of Microorganisms (GCM) 10K type strain sequencing project: providing services to taxonomists for standard genome sequencing and annotation.</title>
        <authorList>
            <consortium name="The Broad Institute Genomics Platform"/>
            <consortium name="The Broad Institute Genome Sequencing Center for Infectious Disease"/>
            <person name="Wu L."/>
            <person name="Ma J."/>
        </authorList>
    </citation>
    <scope>NUCLEOTIDE SEQUENCE [LARGE SCALE GENOMIC DNA]</scope>
    <source>
        <strain evidence="4 5">JCM 14330</strain>
    </source>
</reference>
<evidence type="ECO:0000313" key="4">
    <source>
        <dbReference type="EMBL" id="GAA0512170.1"/>
    </source>
</evidence>
<organism evidence="4 5">
    <name type="scientific">Pigmentiphaga daeguensis</name>
    <dbReference type="NCBI Taxonomy" id="414049"/>
    <lineage>
        <taxon>Bacteria</taxon>
        <taxon>Pseudomonadati</taxon>
        <taxon>Pseudomonadota</taxon>
        <taxon>Betaproteobacteria</taxon>
        <taxon>Burkholderiales</taxon>
        <taxon>Alcaligenaceae</taxon>
        <taxon>Pigmentiphaga</taxon>
    </lineage>
</organism>
<dbReference type="EMBL" id="BAAAEN010000012">
    <property type="protein sequence ID" value="GAA0512170.1"/>
    <property type="molecule type" value="Genomic_DNA"/>
</dbReference>
<evidence type="ECO:0000256" key="1">
    <source>
        <dbReference type="SAM" id="Phobius"/>
    </source>
</evidence>
<dbReference type="Gene3D" id="2.60.120.1440">
    <property type="match status" value="1"/>
</dbReference>
<comment type="caution">
    <text evidence="4">The sequence shown here is derived from an EMBL/GenBank/DDBJ whole genome shotgun (WGS) entry which is preliminary data.</text>
</comment>
<dbReference type="RefSeq" id="WP_165963304.1">
    <property type="nucleotide sequence ID" value="NZ_BAAAEN010000012.1"/>
</dbReference>
<dbReference type="Proteomes" id="UP001501706">
    <property type="component" value="Unassembled WGS sequence"/>
</dbReference>
<gene>
    <name evidence="4" type="ORF">GCM10009097_31830</name>
</gene>
<dbReference type="InterPro" id="IPR012373">
    <property type="entry name" value="Ferrdict_sens_TM"/>
</dbReference>
<keyword evidence="1" id="KW-0472">Membrane</keyword>
<dbReference type="Pfam" id="PF16220">
    <property type="entry name" value="DUF4880"/>
    <property type="match status" value="1"/>
</dbReference>
<protein>
    <submittedName>
        <fullName evidence="4">FecR domain-containing protein</fullName>
    </submittedName>
</protein>
<dbReference type="PANTHER" id="PTHR30273:SF2">
    <property type="entry name" value="PROTEIN FECR"/>
    <property type="match status" value="1"/>
</dbReference>
<feature type="transmembrane region" description="Helical" evidence="1">
    <location>
        <begin position="96"/>
        <end position="114"/>
    </location>
</feature>